<dbReference type="PANTHER" id="PTHR38764:SF1">
    <property type="entry name" value="ACYL CARRIER PROTEIN PHOSPHODIESTERASE"/>
    <property type="match status" value="1"/>
</dbReference>
<reference evidence="5 6" key="1">
    <citation type="submission" date="2018-07" db="EMBL/GenBank/DDBJ databases">
        <title>Corallincola holothuriorum sp. nov., a new facultative anaerobe isolated from sea cucumber Apostichopus japonicus.</title>
        <authorList>
            <person name="Xia H."/>
        </authorList>
    </citation>
    <scope>NUCLEOTIDE SEQUENCE [LARGE SCALE GENOMIC DNA]</scope>
    <source>
        <strain evidence="5 6">C4</strain>
    </source>
</reference>
<comment type="caution">
    <text evidence="5">The sequence shown here is derived from an EMBL/GenBank/DDBJ whole genome shotgun (WGS) entry which is preliminary data.</text>
</comment>
<accession>A0A368N390</accession>
<evidence type="ECO:0000256" key="1">
    <source>
        <dbReference type="ARBA" id="ARBA00022516"/>
    </source>
</evidence>
<evidence type="ECO:0000256" key="2">
    <source>
        <dbReference type="ARBA" id="ARBA00022801"/>
    </source>
</evidence>
<keyword evidence="4" id="KW-0275">Fatty acid biosynthesis</keyword>
<organism evidence="5 6">
    <name type="scientific">Corallincola holothuriorum</name>
    <dbReference type="NCBI Taxonomy" id="2282215"/>
    <lineage>
        <taxon>Bacteria</taxon>
        <taxon>Pseudomonadati</taxon>
        <taxon>Pseudomonadota</taxon>
        <taxon>Gammaproteobacteria</taxon>
        <taxon>Alteromonadales</taxon>
        <taxon>Psychromonadaceae</taxon>
        <taxon>Corallincola</taxon>
    </lineage>
</organism>
<protein>
    <submittedName>
        <fullName evidence="5">DUF479 domain-containing protein</fullName>
    </submittedName>
</protein>
<dbReference type="GO" id="GO:0006633">
    <property type="term" value="P:fatty acid biosynthetic process"/>
    <property type="evidence" value="ECO:0007669"/>
    <property type="project" value="UniProtKB-KW"/>
</dbReference>
<dbReference type="Pfam" id="PF04336">
    <property type="entry name" value="ACP_PD"/>
    <property type="match status" value="1"/>
</dbReference>
<evidence type="ECO:0000256" key="4">
    <source>
        <dbReference type="ARBA" id="ARBA00023160"/>
    </source>
</evidence>
<dbReference type="InterPro" id="IPR007431">
    <property type="entry name" value="ACP_PD"/>
</dbReference>
<gene>
    <name evidence="5" type="ORF">DU002_17975</name>
</gene>
<dbReference type="RefSeq" id="WP_114339830.1">
    <property type="nucleotide sequence ID" value="NZ_QPID01000013.1"/>
</dbReference>
<evidence type="ECO:0000313" key="6">
    <source>
        <dbReference type="Proteomes" id="UP000252558"/>
    </source>
</evidence>
<sequence>MNFLAHLHIADVTNTSAVGAMMGDFIKGDQWRTLPQAQRIGVLLHRQVDSFTDSHPDVIQARQLFKLTRQRYTGILIDMLFDHLLAKQWHKFHPTSLTQFSQQQYRQLTATEPHWPEKMIDVCRRMAETDWLCSYQTPGTIKLALHKIGLRMRVDAPFAASYQEWQQVHAELTMLFDSFYGDLLLKLPALQRNVLQRS</sequence>
<dbReference type="AlphaFoldDB" id="A0A368N390"/>
<evidence type="ECO:0000256" key="3">
    <source>
        <dbReference type="ARBA" id="ARBA00023098"/>
    </source>
</evidence>
<proteinExistence type="predicted"/>
<dbReference type="PANTHER" id="PTHR38764">
    <property type="entry name" value="ACYL CARRIER PROTEIN PHOSPHODIESTERASE"/>
    <property type="match status" value="1"/>
</dbReference>
<dbReference type="Proteomes" id="UP000252558">
    <property type="component" value="Unassembled WGS sequence"/>
</dbReference>
<dbReference type="GO" id="GO:0008770">
    <property type="term" value="F:[acyl-carrier-protein] phosphodiesterase activity"/>
    <property type="evidence" value="ECO:0007669"/>
    <property type="project" value="InterPro"/>
</dbReference>
<dbReference type="PIRSF" id="PIRSF011489">
    <property type="entry name" value="DUF479"/>
    <property type="match status" value="1"/>
</dbReference>
<evidence type="ECO:0000313" key="5">
    <source>
        <dbReference type="EMBL" id="RCU44640.1"/>
    </source>
</evidence>
<keyword evidence="3" id="KW-0443">Lipid metabolism</keyword>
<keyword evidence="2" id="KW-0378">Hydrolase</keyword>
<keyword evidence="4" id="KW-0276">Fatty acid metabolism</keyword>
<keyword evidence="6" id="KW-1185">Reference proteome</keyword>
<dbReference type="OrthoDB" id="8442777at2"/>
<keyword evidence="1" id="KW-0444">Lipid biosynthesis</keyword>
<dbReference type="EMBL" id="QPID01000013">
    <property type="protein sequence ID" value="RCU44640.1"/>
    <property type="molecule type" value="Genomic_DNA"/>
</dbReference>
<name>A0A368N390_9GAMM</name>